<dbReference type="EMBL" id="JAVDQD010000010">
    <property type="protein sequence ID" value="MDR6241665.1"/>
    <property type="molecule type" value="Genomic_DNA"/>
</dbReference>
<proteinExistence type="predicted"/>
<dbReference type="Pfam" id="PF19265">
    <property type="entry name" value="DUF5908"/>
    <property type="match status" value="1"/>
</dbReference>
<gene>
    <name evidence="1" type="ORF">HNQ88_004752</name>
</gene>
<reference evidence="1" key="1">
    <citation type="submission" date="2023-07" db="EMBL/GenBank/DDBJ databases">
        <title>Genomic Encyclopedia of Type Strains, Phase IV (KMG-IV): sequencing the most valuable type-strain genomes for metagenomic binning, comparative biology and taxonomic classification.</title>
        <authorList>
            <person name="Goeker M."/>
        </authorList>
    </citation>
    <scope>NUCLEOTIDE SEQUENCE</scope>
    <source>
        <strain evidence="1">DSM 26174</strain>
    </source>
</reference>
<accession>A0AAE3XTD7</accession>
<sequence length="55" mass="6389">MPVKIDEFVIQAKFESNATNASSNDSFGEMTEEQREEIIAEVLERLEIKLRKLNF</sequence>
<keyword evidence="2" id="KW-1185">Reference proteome</keyword>
<dbReference type="InterPro" id="IPR045459">
    <property type="entry name" value="DUF5908"/>
</dbReference>
<name>A0AAE3XTD7_9BACT</name>
<protein>
    <submittedName>
        <fullName evidence="1">Uncharacterized protein</fullName>
    </submittedName>
</protein>
<dbReference type="AlphaFoldDB" id="A0AAE3XTD7"/>
<dbReference type="Proteomes" id="UP001185092">
    <property type="component" value="Unassembled WGS sequence"/>
</dbReference>
<dbReference type="RefSeq" id="WP_309942630.1">
    <property type="nucleotide sequence ID" value="NZ_AP025308.1"/>
</dbReference>
<evidence type="ECO:0000313" key="2">
    <source>
        <dbReference type="Proteomes" id="UP001185092"/>
    </source>
</evidence>
<comment type="caution">
    <text evidence="1">The sequence shown here is derived from an EMBL/GenBank/DDBJ whole genome shotgun (WGS) entry which is preliminary data.</text>
</comment>
<organism evidence="1 2">
    <name type="scientific">Aureibacter tunicatorum</name>
    <dbReference type="NCBI Taxonomy" id="866807"/>
    <lineage>
        <taxon>Bacteria</taxon>
        <taxon>Pseudomonadati</taxon>
        <taxon>Bacteroidota</taxon>
        <taxon>Cytophagia</taxon>
        <taxon>Cytophagales</taxon>
        <taxon>Persicobacteraceae</taxon>
        <taxon>Aureibacter</taxon>
    </lineage>
</organism>
<evidence type="ECO:0000313" key="1">
    <source>
        <dbReference type="EMBL" id="MDR6241665.1"/>
    </source>
</evidence>